<name>A0ABZ2M791_9BACT</name>
<organism evidence="1 2">
    <name type="scientific">Pendulispora albinea</name>
    <dbReference type="NCBI Taxonomy" id="2741071"/>
    <lineage>
        <taxon>Bacteria</taxon>
        <taxon>Pseudomonadati</taxon>
        <taxon>Myxococcota</taxon>
        <taxon>Myxococcia</taxon>
        <taxon>Myxococcales</taxon>
        <taxon>Sorangiineae</taxon>
        <taxon>Pendulisporaceae</taxon>
        <taxon>Pendulispora</taxon>
    </lineage>
</organism>
<dbReference type="Proteomes" id="UP001370348">
    <property type="component" value="Chromosome"/>
</dbReference>
<evidence type="ECO:0000313" key="2">
    <source>
        <dbReference type="Proteomes" id="UP001370348"/>
    </source>
</evidence>
<keyword evidence="2" id="KW-1185">Reference proteome</keyword>
<proteinExistence type="predicted"/>
<evidence type="ECO:0000313" key="1">
    <source>
        <dbReference type="EMBL" id="WXB18366.1"/>
    </source>
</evidence>
<accession>A0ABZ2M791</accession>
<dbReference type="EMBL" id="CP089984">
    <property type="protein sequence ID" value="WXB18366.1"/>
    <property type="molecule type" value="Genomic_DNA"/>
</dbReference>
<protein>
    <submittedName>
        <fullName evidence="1">Uncharacterized protein</fullName>
    </submittedName>
</protein>
<gene>
    <name evidence="1" type="ORF">LZC94_14085</name>
</gene>
<dbReference type="RefSeq" id="WP_394827997.1">
    <property type="nucleotide sequence ID" value="NZ_CP089984.1"/>
</dbReference>
<sequence length="139" mass="16476">MNQLGIGPDGLEKARRRRAVSYLHVQSLRWGRRFDGARFVYDVTRVDPASNGFHEQTSTTFGRMPEAHPTKEQRITSRARFELRLVRVPLWREIDARMEIRTGDCISRWSIVIIHKSSFEQIKTTRIVRRQFDIRRPLQ</sequence>
<reference evidence="1 2" key="1">
    <citation type="submission" date="2021-12" db="EMBL/GenBank/DDBJ databases">
        <title>Discovery of the Pendulisporaceae a myxobacterial family with distinct sporulation behavior and unique specialized metabolism.</title>
        <authorList>
            <person name="Garcia R."/>
            <person name="Popoff A."/>
            <person name="Bader C.D."/>
            <person name="Loehr J."/>
            <person name="Walesch S."/>
            <person name="Walt C."/>
            <person name="Boldt J."/>
            <person name="Bunk B."/>
            <person name="Haeckl F.J.F.P.J."/>
            <person name="Gunesch A.P."/>
            <person name="Birkelbach J."/>
            <person name="Nuebel U."/>
            <person name="Pietschmann T."/>
            <person name="Bach T."/>
            <person name="Mueller R."/>
        </authorList>
    </citation>
    <scope>NUCLEOTIDE SEQUENCE [LARGE SCALE GENOMIC DNA]</scope>
    <source>
        <strain evidence="1 2">MSr11954</strain>
    </source>
</reference>